<reference evidence="11" key="1">
    <citation type="submission" date="2020-12" db="EMBL/GenBank/DDBJ databases">
        <authorList>
            <person name="Iha C."/>
        </authorList>
    </citation>
    <scope>NUCLEOTIDE SEQUENCE</scope>
</reference>
<dbReference type="GO" id="GO:0051301">
    <property type="term" value="P:cell division"/>
    <property type="evidence" value="ECO:0007669"/>
    <property type="project" value="UniProtKB-KW"/>
</dbReference>
<accession>A0A8S1IYV5</accession>
<dbReference type="SUPFAM" id="SSF48452">
    <property type="entry name" value="TPR-like"/>
    <property type="match status" value="1"/>
</dbReference>
<evidence type="ECO:0000256" key="2">
    <source>
        <dbReference type="ARBA" id="ARBA00008585"/>
    </source>
</evidence>
<evidence type="ECO:0000313" key="12">
    <source>
        <dbReference type="Proteomes" id="UP000708148"/>
    </source>
</evidence>
<evidence type="ECO:0000256" key="8">
    <source>
        <dbReference type="ARBA" id="ARBA00023306"/>
    </source>
</evidence>
<keyword evidence="6" id="KW-0159">Chromosome partition</keyword>
<sequence>MAKRKEQPAEPGAPHGPSESPMASSSGRTERAAPEPGAAVYNAVRHDQQDGGHQALGPREPPVVHTAQHAAAEGVRRGSRDENSMQETSTSRGLQPVARSKSILREGKFQKLLKAKMVNMDSLRELAWSGIPPGQRAVCWRLLLGYLPPNSERQHLVLQRKRREYQSYVPEYYDISNSMRSEEEVGALRQVGVDVPRTAPGVPFFQQPAVQKSLERILYIWGVRHPASGYVQGINDLVTPFLVVFVYEHLKGPMDTWQFADLPEDVILDVEADSYWCLCKLLDGIQDHYTSAQPGIQRAVFKVRELVRRIDERVAQHLDDQGIDFLQFAFRWVNCLLVREVPFDVVVRLWDTYLAEGQRFSDFLVYVCVAFLLHWSEELQRKEFQEMVIFLQHPPTTEWTEQEIGVVLSHAHMYRTSFEKPRSEQRSSRCASVSSLMASPVADALLLMAEDFVASKCYLQAIQCLEALCSIDSFPVQRARAHLQLSRVLLEHTHNTVEARQHALTAELLVAGIRSCFHLKCEVLNHVGLCHKVLGDAKSERKAYQKALALCQASRPMADNSAVCEWACHFYAQLADVASNEGDFRAATAFLEKGLSTAKNAQIDHLQILFKIFESQLQLTKSNTSGCEALLAEIDSLLQLNATLLNETFTAQATIQVSVIRILLHLKVGRLADLTKDVAEDTPNGSSGSPGKPRRYPVVVKSMMAALEQLQDKEMAYVWLPWHAAFGVCSLLSAVLLKHVGKLKLAHECISSALSTVDGALAAIPIQLEAGEEALGSLAVHKGALYVVLMFLLLECKAQLWMLSSQMEDARVCIVKALTFVDKFPTICGNLRTSGHLLAGMYLYEVECPQDAIRHFNAVRELNGLSSENALSCVYTAFAELAKGDDDSLSRGIDALSKHHSKPNNESDALEHLIVNFGAAYMNLLQGHTVEAKTLLTRVLKPAHHGVGNHQLVCQLLNHMSAFQLEIGDIDGAQQMQISSLTLAKNSHDLPSQIGALAAMEDMYRKRRQEDKMKATIEYRQKKEKQLKEAVQKAAANNSQHLMIAGWNVS</sequence>
<dbReference type="Pfam" id="PF00566">
    <property type="entry name" value="RabGAP-TBC"/>
    <property type="match status" value="1"/>
</dbReference>
<dbReference type="SMART" id="SM00164">
    <property type="entry name" value="TBC"/>
    <property type="match status" value="1"/>
</dbReference>
<keyword evidence="12" id="KW-1185">Reference proteome</keyword>
<dbReference type="InterPro" id="IPR019734">
    <property type="entry name" value="TPR_rpt"/>
</dbReference>
<dbReference type="InterPro" id="IPR019440">
    <property type="entry name" value="MAU2"/>
</dbReference>
<protein>
    <recommendedName>
        <fullName evidence="10">Rab-GAP TBC domain-containing protein</fullName>
    </recommendedName>
</protein>
<dbReference type="FunFam" id="1.10.472.80:FF:000001">
    <property type="entry name" value="TBC1 domain family member 22B"/>
    <property type="match status" value="1"/>
</dbReference>
<dbReference type="GO" id="GO:0007064">
    <property type="term" value="P:mitotic sister chromatid cohesion"/>
    <property type="evidence" value="ECO:0007669"/>
    <property type="project" value="InterPro"/>
</dbReference>
<evidence type="ECO:0000256" key="9">
    <source>
        <dbReference type="SAM" id="MobiDB-lite"/>
    </source>
</evidence>
<evidence type="ECO:0000256" key="4">
    <source>
        <dbReference type="ARBA" id="ARBA00022618"/>
    </source>
</evidence>
<dbReference type="InterPro" id="IPR035969">
    <property type="entry name" value="Rab-GAP_TBC_sf"/>
</dbReference>
<comment type="subcellular location">
    <subcellularLocation>
        <location evidence="1">Nucleus</location>
    </subcellularLocation>
</comment>
<comment type="similarity">
    <text evidence="2">Belongs to the SCC4/mau-2 family.</text>
</comment>
<keyword evidence="3" id="KW-0343">GTPase activation</keyword>
<dbReference type="FunFam" id="1.10.8.270:FF:000004">
    <property type="entry name" value="TBC1 domain family, member 22B"/>
    <property type="match status" value="1"/>
</dbReference>
<feature type="domain" description="Rab-GAP TBC" evidence="10">
    <location>
        <begin position="130"/>
        <end position="357"/>
    </location>
</feature>
<organism evidence="11 12">
    <name type="scientific">Ostreobium quekettii</name>
    <dbReference type="NCBI Taxonomy" id="121088"/>
    <lineage>
        <taxon>Eukaryota</taxon>
        <taxon>Viridiplantae</taxon>
        <taxon>Chlorophyta</taxon>
        <taxon>core chlorophytes</taxon>
        <taxon>Ulvophyceae</taxon>
        <taxon>TCBD clade</taxon>
        <taxon>Bryopsidales</taxon>
        <taxon>Ostreobineae</taxon>
        <taxon>Ostreobiaceae</taxon>
        <taxon>Ostreobium</taxon>
    </lineage>
</organism>
<evidence type="ECO:0000256" key="3">
    <source>
        <dbReference type="ARBA" id="ARBA00022468"/>
    </source>
</evidence>
<gene>
    <name evidence="11" type="ORF">OSTQU699_LOCUS5892</name>
</gene>
<dbReference type="GO" id="GO:0005634">
    <property type="term" value="C:nucleus"/>
    <property type="evidence" value="ECO:0007669"/>
    <property type="project" value="UniProtKB-SubCell"/>
</dbReference>
<feature type="compositionally biased region" description="Basic and acidic residues" evidence="9">
    <location>
        <begin position="74"/>
        <end position="83"/>
    </location>
</feature>
<dbReference type="PANTHER" id="PTHR21394">
    <property type="entry name" value="MAU2 CHROMATID COHESION FACTOR HOMOLOG"/>
    <property type="match status" value="1"/>
</dbReference>
<dbReference type="GO" id="GO:0071889">
    <property type="term" value="F:14-3-3 protein binding"/>
    <property type="evidence" value="ECO:0007669"/>
    <property type="project" value="UniProtKB-ARBA"/>
</dbReference>
<dbReference type="Gene3D" id="1.25.40.10">
    <property type="entry name" value="Tetratricopeptide repeat domain"/>
    <property type="match status" value="2"/>
</dbReference>
<dbReference type="SMART" id="SM00028">
    <property type="entry name" value="TPR"/>
    <property type="match status" value="5"/>
</dbReference>
<dbReference type="Gene3D" id="1.10.8.270">
    <property type="entry name" value="putative rabgap domain of human tbc1 domain family member 14 like domains"/>
    <property type="match status" value="1"/>
</dbReference>
<evidence type="ECO:0000256" key="6">
    <source>
        <dbReference type="ARBA" id="ARBA00022829"/>
    </source>
</evidence>
<dbReference type="Pfam" id="PF10345">
    <property type="entry name" value="Cohesin_load"/>
    <property type="match status" value="1"/>
</dbReference>
<dbReference type="Proteomes" id="UP000708148">
    <property type="component" value="Unassembled WGS sequence"/>
</dbReference>
<name>A0A8S1IYV5_9CHLO</name>
<dbReference type="FunFam" id="1.10.10.750:FF:000007">
    <property type="entry name" value="TBC1 domain family member"/>
    <property type="match status" value="1"/>
</dbReference>
<dbReference type="AlphaFoldDB" id="A0A8S1IYV5"/>
<dbReference type="InterPro" id="IPR011990">
    <property type="entry name" value="TPR-like_helical_dom_sf"/>
</dbReference>
<evidence type="ECO:0000256" key="1">
    <source>
        <dbReference type="ARBA" id="ARBA00004123"/>
    </source>
</evidence>
<dbReference type="InterPro" id="IPR000195">
    <property type="entry name" value="Rab-GAP-TBC_dom"/>
</dbReference>
<dbReference type="GO" id="GO:0007059">
    <property type="term" value="P:chromosome segregation"/>
    <property type="evidence" value="ECO:0007669"/>
    <property type="project" value="UniProtKB-KW"/>
</dbReference>
<evidence type="ECO:0000256" key="5">
    <source>
        <dbReference type="ARBA" id="ARBA00022776"/>
    </source>
</evidence>
<comment type="caution">
    <text evidence="11">The sequence shown here is derived from an EMBL/GenBank/DDBJ whole genome shotgun (WGS) entry which is preliminary data.</text>
</comment>
<keyword evidence="4" id="KW-0132">Cell division</keyword>
<dbReference type="Gene3D" id="1.10.472.80">
    <property type="entry name" value="Ypt/Rab-GAP domain of gyp1p, domain 3"/>
    <property type="match status" value="1"/>
</dbReference>
<evidence type="ECO:0000259" key="10">
    <source>
        <dbReference type="PROSITE" id="PS50086"/>
    </source>
</evidence>
<dbReference type="OrthoDB" id="26371at2759"/>
<keyword evidence="7" id="KW-0539">Nucleus</keyword>
<evidence type="ECO:0000313" key="11">
    <source>
        <dbReference type="EMBL" id="CAD7700533.1"/>
    </source>
</evidence>
<dbReference type="SUPFAM" id="SSF47923">
    <property type="entry name" value="Ypt/Rab-GAP domain of gyp1p"/>
    <property type="match status" value="2"/>
</dbReference>
<dbReference type="PROSITE" id="PS50086">
    <property type="entry name" value="TBC_RABGAP"/>
    <property type="match status" value="1"/>
</dbReference>
<keyword evidence="5" id="KW-0498">Mitosis</keyword>
<dbReference type="GO" id="GO:0005096">
    <property type="term" value="F:GTPase activator activity"/>
    <property type="evidence" value="ECO:0007669"/>
    <property type="project" value="UniProtKB-KW"/>
</dbReference>
<evidence type="ECO:0000256" key="7">
    <source>
        <dbReference type="ARBA" id="ARBA00023242"/>
    </source>
</evidence>
<dbReference type="EMBL" id="CAJHUC010001288">
    <property type="protein sequence ID" value="CAD7700533.1"/>
    <property type="molecule type" value="Genomic_DNA"/>
</dbReference>
<feature type="region of interest" description="Disordered" evidence="9">
    <location>
        <begin position="1"/>
        <end position="97"/>
    </location>
</feature>
<dbReference type="Gene3D" id="1.10.10.750">
    <property type="entry name" value="Ypt/Rab-GAP domain of gyp1p, domain 1"/>
    <property type="match status" value="1"/>
</dbReference>
<keyword evidence="8" id="KW-0131">Cell cycle</keyword>
<proteinExistence type="inferred from homology"/>